<dbReference type="Gene3D" id="3.40.50.2000">
    <property type="entry name" value="Glycogen Phosphorylase B"/>
    <property type="match status" value="2"/>
</dbReference>
<evidence type="ECO:0000313" key="1">
    <source>
        <dbReference type="EMBL" id="GHB19276.1"/>
    </source>
</evidence>
<dbReference type="PANTHER" id="PTHR45947">
    <property type="entry name" value="SULFOQUINOVOSYL TRANSFERASE SQD2"/>
    <property type="match status" value="1"/>
</dbReference>
<dbReference type="PANTHER" id="PTHR45947:SF3">
    <property type="entry name" value="SULFOQUINOVOSYL TRANSFERASE SQD2"/>
    <property type="match status" value="1"/>
</dbReference>
<dbReference type="SUPFAM" id="SSF53756">
    <property type="entry name" value="UDP-Glycosyltransferase/glycogen phosphorylase"/>
    <property type="match status" value="1"/>
</dbReference>
<name>A0ABQ3DXA2_9HYPH</name>
<dbReference type="EMBL" id="BMXE01000001">
    <property type="protein sequence ID" value="GHB19276.1"/>
    <property type="molecule type" value="Genomic_DNA"/>
</dbReference>
<comment type="caution">
    <text evidence="1">The sequence shown here is derived from an EMBL/GenBank/DDBJ whole genome shotgun (WGS) entry which is preliminary data.</text>
</comment>
<sequence length="375" mass="41276">MKVAFTAPMKPIDHPVPSGDRTMGRLIVRALRLAGHEVEVASSFRSWRAHGGEDVTREVKELALAEAKTIAEQWIERGDVPDVFLTYHLYHKAPDWIGPYLCAKFNIPYVVVEASRAPKRQSGNWALGFNAADAALAQASQVVALTNSDALCLKEVLNEDVLTVLPPFVETAKFEVSHSVTKGSADGKIRLLCAGMMREGDKQFSYMVLAAALKQIADLPWRLTIAGDGPARGEIEPLFDRERIDFVGLIPWQEMPKLYRSHDVFVWPAVREAFGFVFLEAQCCGLPVVGGRVFGVPDIVDEGRTGLLSDEGDASALAKNIAYLINNTDKREEMGLAAVENIHENHSLEAGARGLDKVLKAAIDHHRFKRRVQGG</sequence>
<dbReference type="GO" id="GO:0016740">
    <property type="term" value="F:transferase activity"/>
    <property type="evidence" value="ECO:0007669"/>
    <property type="project" value="UniProtKB-KW"/>
</dbReference>
<evidence type="ECO:0000313" key="2">
    <source>
        <dbReference type="Proteomes" id="UP000637980"/>
    </source>
</evidence>
<organism evidence="1 2">
    <name type="scientific">Pseudovibrio japonicus</name>
    <dbReference type="NCBI Taxonomy" id="366534"/>
    <lineage>
        <taxon>Bacteria</taxon>
        <taxon>Pseudomonadati</taxon>
        <taxon>Pseudomonadota</taxon>
        <taxon>Alphaproteobacteria</taxon>
        <taxon>Hyphomicrobiales</taxon>
        <taxon>Stappiaceae</taxon>
        <taxon>Pseudovibrio</taxon>
    </lineage>
</organism>
<keyword evidence="2" id="KW-1185">Reference proteome</keyword>
<dbReference type="RefSeq" id="WP_189434892.1">
    <property type="nucleotide sequence ID" value="NZ_BMXE01000001.1"/>
</dbReference>
<gene>
    <name evidence="1" type="ORF">GCM10007094_03980</name>
</gene>
<keyword evidence="1" id="KW-0808">Transferase</keyword>
<dbReference type="InterPro" id="IPR050194">
    <property type="entry name" value="Glycosyltransferase_grp1"/>
</dbReference>
<accession>A0ABQ3DXA2</accession>
<proteinExistence type="predicted"/>
<reference evidence="2" key="1">
    <citation type="journal article" date="2019" name="Int. J. Syst. Evol. Microbiol.">
        <title>The Global Catalogue of Microorganisms (GCM) 10K type strain sequencing project: providing services to taxonomists for standard genome sequencing and annotation.</title>
        <authorList>
            <consortium name="The Broad Institute Genomics Platform"/>
            <consortium name="The Broad Institute Genome Sequencing Center for Infectious Disease"/>
            <person name="Wu L."/>
            <person name="Ma J."/>
        </authorList>
    </citation>
    <scope>NUCLEOTIDE SEQUENCE [LARGE SCALE GENOMIC DNA]</scope>
    <source>
        <strain evidence="2">KCTC 12861</strain>
    </source>
</reference>
<dbReference type="Pfam" id="PF13692">
    <property type="entry name" value="Glyco_trans_1_4"/>
    <property type="match status" value="1"/>
</dbReference>
<dbReference type="Proteomes" id="UP000637980">
    <property type="component" value="Unassembled WGS sequence"/>
</dbReference>
<dbReference type="CDD" id="cd03801">
    <property type="entry name" value="GT4_PimA-like"/>
    <property type="match status" value="1"/>
</dbReference>
<protein>
    <submittedName>
        <fullName evidence="1">Glycosyl transferase</fullName>
    </submittedName>
</protein>